<evidence type="ECO:0000313" key="1">
    <source>
        <dbReference type="EMBL" id="ARW58875.1"/>
    </source>
</evidence>
<keyword evidence="2" id="KW-1185">Reference proteome</keyword>
<accession>A0A2H4IBD8</accession>
<proteinExistence type="predicted"/>
<sequence length="111" mass="12613">MKNLKIFLGGHPLDCTQAALQPVSVKSEFDTNEGIMSMFKRWQELVAEPTPTPPPMCAPVPEYMRQVFRDQGFSEERIDRIVITGFEPELNLNCLEDKTVQTVQITWADGL</sequence>
<organism evidence="1 2">
    <name type="scientific">Erwinia phage vB_EamM_Y3</name>
    <dbReference type="NCBI Taxonomy" id="1983553"/>
    <lineage>
        <taxon>Viruses</taxon>
        <taxon>Duplodnaviria</taxon>
        <taxon>Heunggongvirae</taxon>
        <taxon>Uroviricota</taxon>
        <taxon>Caudoviricetes</taxon>
        <taxon>Sasquatchvirus</taxon>
        <taxon>Sasquatchvirus Y3</taxon>
    </lineage>
</organism>
<dbReference type="Proteomes" id="UP000240568">
    <property type="component" value="Segment"/>
</dbReference>
<evidence type="ECO:0000313" key="2">
    <source>
        <dbReference type="Proteomes" id="UP000240568"/>
    </source>
</evidence>
<dbReference type="EMBL" id="KY984068">
    <property type="protein sequence ID" value="ARW58875.1"/>
    <property type="molecule type" value="Genomic_DNA"/>
</dbReference>
<protein>
    <submittedName>
        <fullName evidence="1">Uncharacterized protein</fullName>
    </submittedName>
</protein>
<name>A0A2H4IBD8_9CAUD</name>
<reference evidence="1 2" key="1">
    <citation type="submission" date="2017-04" db="EMBL/GenBank/DDBJ databases">
        <authorList>
            <person name="Afonso C.L."/>
            <person name="Miller P.J."/>
            <person name="Scott M.A."/>
            <person name="Spackman E."/>
            <person name="Goraichik I."/>
            <person name="Dimitrov K.M."/>
            <person name="Suarez D.L."/>
            <person name="Swayne D.E."/>
        </authorList>
    </citation>
    <scope>NUCLEOTIDE SEQUENCE [LARGE SCALE GENOMIC DNA]</scope>
</reference>
<gene>
    <name evidence="1" type="ORF">Y3_235</name>
</gene>